<dbReference type="RefSeq" id="WP_381740881.1">
    <property type="nucleotide sequence ID" value="NZ_JBHSDP010000021.1"/>
</dbReference>
<name>A0ABV8TI73_9ACTN</name>
<proteinExistence type="predicted"/>
<evidence type="ECO:0000313" key="1">
    <source>
        <dbReference type="EMBL" id="MFC4330107.1"/>
    </source>
</evidence>
<comment type="caution">
    <text evidence="1">The sequence shown here is derived from an EMBL/GenBank/DDBJ whole genome shotgun (WGS) entry which is preliminary data.</text>
</comment>
<evidence type="ECO:0008006" key="3">
    <source>
        <dbReference type="Google" id="ProtNLM"/>
    </source>
</evidence>
<keyword evidence="2" id="KW-1185">Reference proteome</keyword>
<gene>
    <name evidence="1" type="ORF">ACFPC0_20435</name>
</gene>
<dbReference type="EMBL" id="JBHSDP010000021">
    <property type="protein sequence ID" value="MFC4330107.1"/>
    <property type="molecule type" value="Genomic_DNA"/>
</dbReference>
<dbReference type="Proteomes" id="UP001595824">
    <property type="component" value="Unassembled WGS sequence"/>
</dbReference>
<organism evidence="1 2">
    <name type="scientific">Streptomyces andamanensis</name>
    <dbReference type="NCBI Taxonomy" id="1565035"/>
    <lineage>
        <taxon>Bacteria</taxon>
        <taxon>Bacillati</taxon>
        <taxon>Actinomycetota</taxon>
        <taxon>Actinomycetes</taxon>
        <taxon>Kitasatosporales</taxon>
        <taxon>Streptomycetaceae</taxon>
        <taxon>Streptomyces</taxon>
    </lineage>
</organism>
<evidence type="ECO:0000313" key="2">
    <source>
        <dbReference type="Proteomes" id="UP001595824"/>
    </source>
</evidence>
<reference evidence="2" key="1">
    <citation type="journal article" date="2019" name="Int. J. Syst. Evol. Microbiol.">
        <title>The Global Catalogue of Microorganisms (GCM) 10K type strain sequencing project: providing services to taxonomists for standard genome sequencing and annotation.</title>
        <authorList>
            <consortium name="The Broad Institute Genomics Platform"/>
            <consortium name="The Broad Institute Genome Sequencing Center for Infectious Disease"/>
            <person name="Wu L."/>
            <person name="Ma J."/>
        </authorList>
    </citation>
    <scope>NUCLEOTIDE SEQUENCE [LARGE SCALE GENOMIC DNA]</scope>
    <source>
        <strain evidence="2">PCU 347</strain>
    </source>
</reference>
<accession>A0ABV8TI73</accession>
<protein>
    <recommendedName>
        <fullName evidence="3">DUF402 domain-containing protein</fullName>
    </recommendedName>
</protein>
<sequence length="98" mass="11424">MGQDEPMTRWFRSYWDEEDTWFYFEVGDDGWVSRQVELEGPARRPIAAASAENDDARYGFTAESPIADWEGHVEEPLTLQDFEEVWAEARQHLTAPEV</sequence>